<keyword evidence="3" id="KW-1185">Reference proteome</keyword>
<sequence length="176" mass="18027">MKNVFAFSAIIASAAAQYFGVMSSRSASPVHLLPLTARGGKFYLGGGPPSSYCPPTVGDACPVGNSTVLAGGEGSLSLGVMVPGGQRVYIAPDGTMSYTAPHSAYIPEGSIVDGWNKTEGDTFGYLTFEDGLVGCPAGEGEGYQVYGQVPNVTLCSDCLGFSALTFNATGPGAWEY</sequence>
<evidence type="ECO:0000256" key="1">
    <source>
        <dbReference type="SAM" id="SignalP"/>
    </source>
</evidence>
<accession>A0A9P4N779</accession>
<dbReference type="OrthoDB" id="5430620at2759"/>
<dbReference type="PANTHER" id="PTHR42047">
    <property type="entry name" value="PROTEIN, PUTATIVE (AFU_ORTHOLOGUE AFUA_6G03560)-RELATED"/>
    <property type="match status" value="1"/>
</dbReference>
<proteinExistence type="predicted"/>
<evidence type="ECO:0008006" key="4">
    <source>
        <dbReference type="Google" id="ProtNLM"/>
    </source>
</evidence>
<reference evidence="3" key="1">
    <citation type="journal article" date="2020" name="Stud. Mycol.">
        <title>101 Dothideomycetes genomes: A test case for predicting lifestyles and emergence of pathogens.</title>
        <authorList>
            <person name="Haridas S."/>
            <person name="Albert R."/>
            <person name="Binder M."/>
            <person name="Bloem J."/>
            <person name="LaButti K."/>
            <person name="Salamov A."/>
            <person name="Andreopoulos B."/>
            <person name="Baker S."/>
            <person name="Barry K."/>
            <person name="Bills G."/>
            <person name="Bluhm B."/>
            <person name="Cannon C."/>
            <person name="Castanera R."/>
            <person name="Culley D."/>
            <person name="Daum C."/>
            <person name="Ezra D."/>
            <person name="Gonzalez J."/>
            <person name="Henrissat B."/>
            <person name="Kuo A."/>
            <person name="Liang C."/>
            <person name="Lipzen A."/>
            <person name="Lutzoni F."/>
            <person name="Magnuson J."/>
            <person name="Mondo S."/>
            <person name="Nolan M."/>
            <person name="Ohm R."/>
            <person name="Pangilinan J."/>
            <person name="Park H.-J."/>
            <person name="Ramirez L."/>
            <person name="Alfaro M."/>
            <person name="Sun H."/>
            <person name="Tritt A."/>
            <person name="Yoshinaga Y."/>
            <person name="Zwiers L.-H."/>
            <person name="Turgeon B."/>
            <person name="Goodwin S."/>
            <person name="Spatafora J."/>
            <person name="Crous P."/>
            <person name="Grigoriev I."/>
        </authorList>
    </citation>
    <scope>NUCLEOTIDE SEQUENCE [LARGE SCALE GENOMIC DNA]</scope>
    <source>
        <strain evidence="3">CBS 304.66</strain>
    </source>
</reference>
<protein>
    <recommendedName>
        <fullName evidence="4">IgE-binding protein</fullName>
    </recommendedName>
</protein>
<gene>
    <name evidence="2" type="ORF">CC78DRAFT_530066</name>
</gene>
<dbReference type="Proteomes" id="UP000800093">
    <property type="component" value="Unassembled WGS sequence"/>
</dbReference>
<keyword evidence="1" id="KW-0732">Signal</keyword>
<evidence type="ECO:0000313" key="2">
    <source>
        <dbReference type="EMBL" id="KAF2268633.1"/>
    </source>
</evidence>
<dbReference type="PANTHER" id="PTHR42047:SF1">
    <property type="entry name" value="PROTEIN, PUTATIVE (AFU_ORTHOLOGUE AFUA_6G03560)-RELATED"/>
    <property type="match status" value="1"/>
</dbReference>
<name>A0A9P4N779_9PLEO</name>
<dbReference type="EMBL" id="ML986586">
    <property type="protein sequence ID" value="KAF2268633.1"/>
    <property type="molecule type" value="Genomic_DNA"/>
</dbReference>
<dbReference type="AlphaFoldDB" id="A0A9P4N779"/>
<feature type="signal peptide" evidence="1">
    <location>
        <begin position="1"/>
        <end position="16"/>
    </location>
</feature>
<evidence type="ECO:0000313" key="3">
    <source>
        <dbReference type="Proteomes" id="UP000800093"/>
    </source>
</evidence>
<organism evidence="2 3">
    <name type="scientific">Lojkania enalia</name>
    <dbReference type="NCBI Taxonomy" id="147567"/>
    <lineage>
        <taxon>Eukaryota</taxon>
        <taxon>Fungi</taxon>
        <taxon>Dikarya</taxon>
        <taxon>Ascomycota</taxon>
        <taxon>Pezizomycotina</taxon>
        <taxon>Dothideomycetes</taxon>
        <taxon>Pleosporomycetidae</taxon>
        <taxon>Pleosporales</taxon>
        <taxon>Pleosporales incertae sedis</taxon>
        <taxon>Lojkania</taxon>
    </lineage>
</organism>
<dbReference type="InterPro" id="IPR052820">
    <property type="entry name" value="PhiA_domain"/>
</dbReference>
<feature type="chain" id="PRO_5040213870" description="IgE-binding protein" evidence="1">
    <location>
        <begin position="17"/>
        <end position="176"/>
    </location>
</feature>
<comment type="caution">
    <text evidence="2">The sequence shown here is derived from an EMBL/GenBank/DDBJ whole genome shotgun (WGS) entry which is preliminary data.</text>
</comment>